<comment type="similarity">
    <text evidence="1">Belongs to the TRAFAC class translation factor GTPase superfamily. Classic translation factor GTPase family. LepA subfamily.</text>
</comment>
<dbReference type="InterPro" id="IPR038363">
    <property type="entry name" value="LepA_C_sf"/>
</dbReference>
<dbReference type="Pfam" id="PF03144">
    <property type="entry name" value="GTP_EFTU_D2"/>
    <property type="match status" value="1"/>
</dbReference>
<evidence type="ECO:0000256" key="10">
    <source>
        <dbReference type="ARBA" id="ARBA00061052"/>
    </source>
</evidence>
<evidence type="ECO:0000256" key="7">
    <source>
        <dbReference type="ARBA" id="ARBA00023136"/>
    </source>
</evidence>
<dbReference type="GO" id="GO:0003746">
    <property type="term" value="F:translation elongation factor activity"/>
    <property type="evidence" value="ECO:0007669"/>
    <property type="project" value="UniProtKB-KW"/>
</dbReference>
<dbReference type="Pfam" id="PF06421">
    <property type="entry name" value="LepA_C"/>
    <property type="match status" value="1"/>
</dbReference>
<accession>A0A1F5C7E3</accession>
<dbReference type="AlphaFoldDB" id="A0A1F5C7E3"/>
<keyword evidence="4" id="KW-0378">Hydrolase</keyword>
<dbReference type="SMART" id="SM00838">
    <property type="entry name" value="EFG_C"/>
    <property type="match status" value="1"/>
</dbReference>
<dbReference type="EMBL" id="MEYQ01000030">
    <property type="protein sequence ID" value="OGD38806.1"/>
    <property type="molecule type" value="Genomic_DNA"/>
</dbReference>
<dbReference type="Gene3D" id="3.40.50.300">
    <property type="entry name" value="P-loop containing nucleotide triphosphate hydrolases"/>
    <property type="match status" value="1"/>
</dbReference>
<keyword evidence="5" id="KW-0648">Protein biosynthesis</keyword>
<dbReference type="InterPro" id="IPR000640">
    <property type="entry name" value="EFG_V-like"/>
</dbReference>
<dbReference type="InterPro" id="IPR027417">
    <property type="entry name" value="P-loop_NTPase"/>
</dbReference>
<evidence type="ECO:0000256" key="2">
    <source>
        <dbReference type="ARBA" id="ARBA00022475"/>
    </source>
</evidence>
<comment type="caution">
    <text evidence="13">The sequence shown here is derived from an EMBL/GenBank/DDBJ whole genome shotgun (WGS) entry which is preliminary data.</text>
</comment>
<dbReference type="Pfam" id="PF00009">
    <property type="entry name" value="GTP_EFTU"/>
    <property type="match status" value="1"/>
</dbReference>
<keyword evidence="7" id="KW-0472">Membrane</keyword>
<dbReference type="FunFam" id="2.40.30.10:FF:000015">
    <property type="entry name" value="Translation factor GUF1, mitochondrial"/>
    <property type="match status" value="1"/>
</dbReference>
<dbReference type="InterPro" id="IPR035654">
    <property type="entry name" value="LepA_IV"/>
</dbReference>
<feature type="non-terminal residue" evidence="13">
    <location>
        <position position="1"/>
    </location>
</feature>
<evidence type="ECO:0000313" key="13">
    <source>
        <dbReference type="EMBL" id="OGD38806.1"/>
    </source>
</evidence>
<name>A0A1F5C7E3_9BACT</name>
<keyword evidence="2" id="KW-1003">Cell membrane</keyword>
<keyword evidence="6" id="KW-0342">GTP-binding</keyword>
<dbReference type="InterPro" id="IPR006297">
    <property type="entry name" value="EF-4"/>
</dbReference>
<sequence>IRNFCIIAHIDHGKSTLSDRLLEMTQTVEKRKMKEQVLDAMSLERERGITIKMAPVRMEYKDFILNLIDTPGHVDFGYEVSRSLAAVEGAVLLVDATKGVQAQTLYNFEQAQKQGLKIVSAINKIDLPNARPEETKKEMADLVGCGVEDIFEISGKTGEGVDKLIEAILNDLPMPRGERDKPLRALIFDSKYDSYKGVIAYVRMVDGGVKAGDKIFMMASKMHAEVLETGFFKPEFVKSDNLSAGEIGYIATVLKDLSKVRVGDTITVFNQEQIESGQIHPLTGYKEPQPVVFASFYPKDADAFENLRDALSKLKLNDSSLFFEPESSETMGRGFRCGFLGMLHMDIVHERLLREYDIDPLITIPSVIYKIKTIRGEDLEVYRPSQLPESNLISDMQEPFAAVEIITNDIYSGAVMKLLENARGVYRGMEYLSPTKILLTYDVPLAEIIIDFYDKLKSATQGYASLSYKIKGFVVSDLERLDILVAGEKVDALTMIVPREAAHQRGKFIVERLRELIPKQMFMVALQAAIGSKIIARESIAAMKKDVTGHLYGGDRSRKMKLWKKQKEGKERMKKEGRVEIPSDVFLNLFKKE</sequence>
<dbReference type="InterPro" id="IPR004161">
    <property type="entry name" value="EFTu-like_2"/>
</dbReference>
<dbReference type="InterPro" id="IPR031157">
    <property type="entry name" value="G_TR_CS"/>
</dbReference>
<comment type="catalytic activity">
    <reaction evidence="8">
        <text>GTP + H2O = GDP + phosphate + H(+)</text>
        <dbReference type="Rhea" id="RHEA:19669"/>
        <dbReference type="ChEBI" id="CHEBI:15377"/>
        <dbReference type="ChEBI" id="CHEBI:15378"/>
        <dbReference type="ChEBI" id="CHEBI:37565"/>
        <dbReference type="ChEBI" id="CHEBI:43474"/>
        <dbReference type="ChEBI" id="CHEBI:58189"/>
        <dbReference type="EC" id="3.6.5.n1"/>
    </reaction>
</comment>
<dbReference type="CDD" id="cd03709">
    <property type="entry name" value="lepA_C"/>
    <property type="match status" value="1"/>
</dbReference>
<keyword evidence="13" id="KW-0251">Elongation factor</keyword>
<dbReference type="InterPro" id="IPR000795">
    <property type="entry name" value="T_Tr_GTP-bd_dom"/>
</dbReference>
<dbReference type="EC" id="3.6.5.n1" evidence="11"/>
<feature type="domain" description="Tr-type G" evidence="12">
    <location>
        <begin position="1"/>
        <end position="176"/>
    </location>
</feature>
<evidence type="ECO:0000256" key="3">
    <source>
        <dbReference type="ARBA" id="ARBA00022741"/>
    </source>
</evidence>
<reference evidence="13 14" key="1">
    <citation type="journal article" date="2016" name="Nat. Commun.">
        <title>Thousands of microbial genomes shed light on interconnected biogeochemical processes in an aquifer system.</title>
        <authorList>
            <person name="Anantharaman K."/>
            <person name="Brown C.T."/>
            <person name="Hug L.A."/>
            <person name="Sharon I."/>
            <person name="Castelle C.J."/>
            <person name="Probst A.J."/>
            <person name="Thomas B.C."/>
            <person name="Singh A."/>
            <person name="Wilkins M.J."/>
            <person name="Karaoz U."/>
            <person name="Brodie E.L."/>
            <person name="Williams K.H."/>
            <person name="Hubbard S.S."/>
            <person name="Banfield J.F."/>
        </authorList>
    </citation>
    <scope>NUCLEOTIDE SEQUENCE [LARGE SCALE GENOMIC DNA]</scope>
</reference>
<dbReference type="PANTHER" id="PTHR43512:SF4">
    <property type="entry name" value="TRANSLATION FACTOR GUF1 HOMOLOG, CHLOROPLASTIC"/>
    <property type="match status" value="1"/>
</dbReference>
<dbReference type="Pfam" id="PF00679">
    <property type="entry name" value="EFG_C"/>
    <property type="match status" value="1"/>
</dbReference>
<dbReference type="Gene3D" id="3.30.70.870">
    <property type="entry name" value="Elongation Factor G (Translational Gtpase), domain 3"/>
    <property type="match status" value="1"/>
</dbReference>
<dbReference type="InterPro" id="IPR009000">
    <property type="entry name" value="Transl_B-barrel_sf"/>
</dbReference>
<dbReference type="SUPFAM" id="SSF52540">
    <property type="entry name" value="P-loop containing nucleoside triphosphate hydrolases"/>
    <property type="match status" value="1"/>
</dbReference>
<dbReference type="GO" id="GO:0043022">
    <property type="term" value="F:ribosome binding"/>
    <property type="evidence" value="ECO:0007669"/>
    <property type="project" value="TreeGrafter"/>
</dbReference>
<dbReference type="GO" id="GO:0003924">
    <property type="term" value="F:GTPase activity"/>
    <property type="evidence" value="ECO:0007669"/>
    <property type="project" value="InterPro"/>
</dbReference>
<evidence type="ECO:0000259" key="12">
    <source>
        <dbReference type="PROSITE" id="PS51722"/>
    </source>
</evidence>
<protein>
    <recommendedName>
        <fullName evidence="11">elongation factor 4</fullName>
        <ecNumber evidence="11">3.6.5.n1</ecNumber>
    </recommendedName>
</protein>
<dbReference type="PROSITE" id="PS00301">
    <property type="entry name" value="G_TR_1"/>
    <property type="match status" value="1"/>
</dbReference>
<dbReference type="Pfam" id="PF14492">
    <property type="entry name" value="EFG_III"/>
    <property type="match status" value="1"/>
</dbReference>
<evidence type="ECO:0000256" key="8">
    <source>
        <dbReference type="ARBA" id="ARBA00050293"/>
    </source>
</evidence>
<dbReference type="NCBIfam" id="TIGR00231">
    <property type="entry name" value="small_GTP"/>
    <property type="match status" value="1"/>
</dbReference>
<comment type="function">
    <text evidence="9">Required for accurate and efficient protein synthesis under certain stress conditions. May act as a fidelity factor of the translation reaction, by catalyzing a one-codon backward translocation of tRNAs on improperly translocated ribosomes. Back-translocation proceeds from a post-translocation (POST) complex to a pre-translocation (PRE) complex, thus giving elongation factor G a second chance to translocate the tRNAs correctly. Binds to ribosomes in a GTP-dependent manner.</text>
</comment>
<dbReference type="GO" id="GO:0005525">
    <property type="term" value="F:GTP binding"/>
    <property type="evidence" value="ECO:0007669"/>
    <property type="project" value="UniProtKB-KW"/>
</dbReference>
<dbReference type="NCBIfam" id="TIGR01393">
    <property type="entry name" value="lepA"/>
    <property type="match status" value="1"/>
</dbReference>
<dbReference type="PRINTS" id="PR00315">
    <property type="entry name" value="ELONGATNFCT"/>
</dbReference>
<comment type="similarity">
    <text evidence="10">Belongs to the GTP-binding elongation factor family. LepA subfamily.</text>
</comment>
<dbReference type="CDD" id="cd03699">
    <property type="entry name" value="EF4_II"/>
    <property type="match status" value="1"/>
</dbReference>
<gene>
    <name evidence="13" type="ORF">A2907_00615</name>
</gene>
<dbReference type="FunFam" id="3.30.70.870:FF:000004">
    <property type="entry name" value="Translation factor GUF1, mitochondrial"/>
    <property type="match status" value="1"/>
</dbReference>
<evidence type="ECO:0000256" key="4">
    <source>
        <dbReference type="ARBA" id="ARBA00022801"/>
    </source>
</evidence>
<dbReference type="CDD" id="cd01890">
    <property type="entry name" value="LepA"/>
    <property type="match status" value="1"/>
</dbReference>
<evidence type="ECO:0000256" key="5">
    <source>
        <dbReference type="ARBA" id="ARBA00022917"/>
    </source>
</evidence>
<dbReference type="GO" id="GO:0045727">
    <property type="term" value="P:positive regulation of translation"/>
    <property type="evidence" value="ECO:0007669"/>
    <property type="project" value="TreeGrafter"/>
</dbReference>
<evidence type="ECO:0000256" key="9">
    <source>
        <dbReference type="ARBA" id="ARBA00057626"/>
    </source>
</evidence>
<keyword evidence="3" id="KW-0547">Nucleotide-binding</keyword>
<dbReference type="InterPro" id="IPR035647">
    <property type="entry name" value="EFG_III/V"/>
</dbReference>
<dbReference type="HAMAP" id="MF_00071">
    <property type="entry name" value="LepA"/>
    <property type="match status" value="1"/>
</dbReference>
<dbReference type="PANTHER" id="PTHR43512">
    <property type="entry name" value="TRANSLATION FACTOR GUF1-RELATED"/>
    <property type="match status" value="1"/>
</dbReference>
<proteinExistence type="inferred from homology"/>
<dbReference type="Gene3D" id="3.30.70.2570">
    <property type="entry name" value="Elongation factor 4, C-terminal domain"/>
    <property type="match status" value="1"/>
</dbReference>
<dbReference type="SUPFAM" id="SSF54980">
    <property type="entry name" value="EF-G C-terminal domain-like"/>
    <property type="match status" value="2"/>
</dbReference>
<dbReference type="Gene3D" id="3.30.70.240">
    <property type="match status" value="1"/>
</dbReference>
<dbReference type="Proteomes" id="UP000177947">
    <property type="component" value="Unassembled WGS sequence"/>
</dbReference>
<dbReference type="CDD" id="cd16260">
    <property type="entry name" value="EF4_III"/>
    <property type="match status" value="1"/>
</dbReference>
<evidence type="ECO:0000256" key="1">
    <source>
        <dbReference type="ARBA" id="ARBA00005454"/>
    </source>
</evidence>
<dbReference type="InterPro" id="IPR013842">
    <property type="entry name" value="LepA_CTD"/>
</dbReference>
<dbReference type="PROSITE" id="PS51722">
    <property type="entry name" value="G_TR_2"/>
    <property type="match status" value="1"/>
</dbReference>
<dbReference type="SUPFAM" id="SSF50447">
    <property type="entry name" value="Translation proteins"/>
    <property type="match status" value="1"/>
</dbReference>
<evidence type="ECO:0000313" key="14">
    <source>
        <dbReference type="Proteomes" id="UP000177947"/>
    </source>
</evidence>
<organism evidence="13 14">
    <name type="scientific">Candidatus Azambacteria bacterium RIFCSPLOWO2_01_FULL_37_9</name>
    <dbReference type="NCBI Taxonomy" id="1797297"/>
    <lineage>
        <taxon>Bacteria</taxon>
        <taxon>Candidatus Azamiibacteriota</taxon>
    </lineage>
</organism>
<evidence type="ECO:0000256" key="11">
    <source>
        <dbReference type="ARBA" id="ARBA00066744"/>
    </source>
</evidence>
<dbReference type="InterPro" id="IPR041095">
    <property type="entry name" value="EFG_II"/>
</dbReference>
<evidence type="ECO:0000256" key="6">
    <source>
        <dbReference type="ARBA" id="ARBA00023134"/>
    </source>
</evidence>
<dbReference type="InterPro" id="IPR005225">
    <property type="entry name" value="Small_GTP-bd"/>
</dbReference>
<dbReference type="Gene3D" id="2.40.30.10">
    <property type="entry name" value="Translation factors"/>
    <property type="match status" value="1"/>
</dbReference>
<dbReference type="FunFam" id="3.30.70.2570:FF:000001">
    <property type="entry name" value="Translation factor GUF1, mitochondrial"/>
    <property type="match status" value="1"/>
</dbReference>